<reference evidence="1 2" key="1">
    <citation type="journal article" date="2022" name="bioRxiv">
        <title>The genome of the oomycete Peronosclerospora sorghi, a cosmopolitan pathogen of maize and sorghum, is inflated with dispersed pseudogenes.</title>
        <authorList>
            <person name="Fletcher K."/>
            <person name="Martin F."/>
            <person name="Isakeit T."/>
            <person name="Cavanaugh K."/>
            <person name="Magill C."/>
            <person name="Michelmore R."/>
        </authorList>
    </citation>
    <scope>NUCLEOTIDE SEQUENCE [LARGE SCALE GENOMIC DNA]</scope>
    <source>
        <strain evidence="1">P6</strain>
    </source>
</reference>
<comment type="caution">
    <text evidence="1">The sequence shown here is derived from an EMBL/GenBank/DDBJ whole genome shotgun (WGS) entry which is preliminary data.</text>
</comment>
<gene>
    <name evidence="1" type="ORF">PsorP6_002572</name>
</gene>
<sequence length="222" mass="26340">MQQANERFELLHASRVNTGKGSYGYEGKYGEDIELWIFATELYYANKLPLMEADSWHFVTIISSNLGKSVLNWYRAFVAEFEHVNMHEPWSLFKSQLRLRFRPNGFEYDLRERIFRLKQKNSIQDDVYKYQELMLRTQIAISEMEKLFYFHNGLQKETAKRSNKRVLRSRPPYKKHKSKEANRFMSVSVYAILEVQAKAYVKEDQKHGVSIFIDSGSRSVKN</sequence>
<keyword evidence="2" id="KW-1185">Reference proteome</keyword>
<protein>
    <submittedName>
        <fullName evidence="1">Uncharacterized protein</fullName>
    </submittedName>
</protein>
<dbReference type="Proteomes" id="UP001163321">
    <property type="component" value="Chromosome 1"/>
</dbReference>
<evidence type="ECO:0000313" key="2">
    <source>
        <dbReference type="Proteomes" id="UP001163321"/>
    </source>
</evidence>
<accession>A0ACC0WRH2</accession>
<organism evidence="1 2">
    <name type="scientific">Peronosclerospora sorghi</name>
    <dbReference type="NCBI Taxonomy" id="230839"/>
    <lineage>
        <taxon>Eukaryota</taxon>
        <taxon>Sar</taxon>
        <taxon>Stramenopiles</taxon>
        <taxon>Oomycota</taxon>
        <taxon>Peronosporomycetes</taxon>
        <taxon>Peronosporales</taxon>
        <taxon>Peronosporaceae</taxon>
        <taxon>Peronosclerospora</taxon>
    </lineage>
</organism>
<evidence type="ECO:0000313" key="1">
    <source>
        <dbReference type="EMBL" id="KAI9921344.1"/>
    </source>
</evidence>
<name>A0ACC0WRH2_9STRA</name>
<dbReference type="EMBL" id="CM047580">
    <property type="protein sequence ID" value="KAI9921344.1"/>
    <property type="molecule type" value="Genomic_DNA"/>
</dbReference>
<proteinExistence type="predicted"/>